<protein>
    <submittedName>
        <fullName evidence="2">Uncharacterized protein</fullName>
    </submittedName>
</protein>
<evidence type="ECO:0000256" key="1">
    <source>
        <dbReference type="SAM" id="SignalP"/>
    </source>
</evidence>
<evidence type="ECO:0000313" key="3">
    <source>
        <dbReference type="Proteomes" id="UP000199382"/>
    </source>
</evidence>
<name>A0A1G9AU60_9RHOB</name>
<sequence>MQKSGKILAAICVVAGVSALPASAQTVHRLATSSGLVAVGSSSNFEVLTQAGSGKVDYFCAAGEFAKRWLNARNSDRLVVTGVRDRSQYRANRLAVAFELNAPAGQGEDFLHVGGPRVGQSISVGHSAALCGRARINTVLDD</sequence>
<feature type="signal peptide" evidence="1">
    <location>
        <begin position="1"/>
        <end position="24"/>
    </location>
</feature>
<reference evidence="2 3" key="1">
    <citation type="submission" date="2016-10" db="EMBL/GenBank/DDBJ databases">
        <authorList>
            <person name="de Groot N.N."/>
        </authorList>
    </citation>
    <scope>NUCLEOTIDE SEQUENCE [LARGE SCALE GENOMIC DNA]</scope>
    <source>
        <strain evidence="2 3">DSM 25294</strain>
    </source>
</reference>
<gene>
    <name evidence="2" type="ORF">SAMN04488026_103712</name>
</gene>
<dbReference type="RefSeq" id="WP_093158701.1">
    <property type="nucleotide sequence ID" value="NZ_FNEK01000037.1"/>
</dbReference>
<evidence type="ECO:0000313" key="2">
    <source>
        <dbReference type="EMBL" id="SDK30821.1"/>
    </source>
</evidence>
<dbReference type="STRING" id="571298.SAMN04488026_103712"/>
<dbReference type="AlphaFoldDB" id="A0A1G9AU60"/>
<dbReference type="OrthoDB" id="7862366at2"/>
<organism evidence="2 3">
    <name type="scientific">Aliiruegeria lutimaris</name>
    <dbReference type="NCBI Taxonomy" id="571298"/>
    <lineage>
        <taxon>Bacteria</taxon>
        <taxon>Pseudomonadati</taxon>
        <taxon>Pseudomonadota</taxon>
        <taxon>Alphaproteobacteria</taxon>
        <taxon>Rhodobacterales</taxon>
        <taxon>Roseobacteraceae</taxon>
        <taxon>Aliiruegeria</taxon>
    </lineage>
</organism>
<dbReference type="EMBL" id="FNEK01000037">
    <property type="protein sequence ID" value="SDK30821.1"/>
    <property type="molecule type" value="Genomic_DNA"/>
</dbReference>
<proteinExistence type="predicted"/>
<keyword evidence="1" id="KW-0732">Signal</keyword>
<keyword evidence="3" id="KW-1185">Reference proteome</keyword>
<feature type="chain" id="PRO_5011638237" evidence="1">
    <location>
        <begin position="25"/>
        <end position="142"/>
    </location>
</feature>
<dbReference type="Proteomes" id="UP000199382">
    <property type="component" value="Unassembled WGS sequence"/>
</dbReference>
<accession>A0A1G9AU60</accession>